<evidence type="ECO:0000313" key="3">
    <source>
        <dbReference type="Proteomes" id="UP001193501"/>
    </source>
</evidence>
<evidence type="ECO:0000313" key="2">
    <source>
        <dbReference type="EMBL" id="NBZ86853.1"/>
    </source>
</evidence>
<accession>A0AAE5BV64</accession>
<feature type="chain" id="PRO_5041983278" evidence="1">
    <location>
        <begin position="22"/>
        <end position="717"/>
    </location>
</feature>
<reference evidence="2" key="1">
    <citation type="submission" date="2020-01" db="EMBL/GenBank/DDBJ databases">
        <authorList>
            <person name="Chen W.-M."/>
        </authorList>
    </citation>
    <scope>NUCLEOTIDE SEQUENCE</scope>
    <source>
        <strain evidence="2">CYK-10</strain>
    </source>
</reference>
<organism evidence="2 3">
    <name type="scientific">Stagnihabitans tardus</name>
    <dbReference type="NCBI Taxonomy" id="2699202"/>
    <lineage>
        <taxon>Bacteria</taxon>
        <taxon>Pseudomonadati</taxon>
        <taxon>Pseudomonadota</taxon>
        <taxon>Alphaproteobacteria</taxon>
        <taxon>Rhodobacterales</taxon>
        <taxon>Paracoccaceae</taxon>
        <taxon>Stagnihabitans</taxon>
    </lineage>
</organism>
<dbReference type="EMBL" id="JAABNR010000003">
    <property type="protein sequence ID" value="NBZ86853.1"/>
    <property type="molecule type" value="Genomic_DNA"/>
</dbReference>
<sequence length="717" mass="78426">MSQLRLSVARLLGGVALACMASATGAEMVPSVNMIGNTGLIDMPSGDMQPDGFITVDSSRMGPIFRYSIAAQFTPRLTGTFRYIGIRNWNDAFCPGPQCLGVNSFETYYDRNFDISYQILTEGRYRPALSIGLLDFAGTGINAGEYVAATKTFGDRLKVTAGLGFGRLATYNPIATLGTRPKASFGMGGKPNYDLWFRGDVAPFGGIEYAINDKWRAKVEYSSDAYSEEAGVRGTFRRSSPFNFGIEYQPSRAFHLGAYYMYGDQIGMNLAISINPNQRPTGNLAGPAPYPVLPRPSPQSDPGAWVTGWTETEGVNASYLTALQNYIDRDLGIIIESLDVTDDRVQVRYRSSAYDAASQPIGRIARALTYVVPASIEVFELVPLENGMAATKVVIYRSNLEKFEGELGAGPALLIRSHIQEAGTPPEGMATNPDLYPRFTWSIVPTGETRTFDPADPFQINIGARANFRLEPAPGLIFAGSVVKTLSQGITNDRKSNSVLPHVRTEASSYQVVKTPVVDSLTAAYYARLGPNLYGRVTAGYLERMFGGVSAEMLYRPEGKAWSLGIEANYVAQRDLDGMLGFDHFDYSVATGHVSGYLDMGRGYNLQLDVGRYLAGDVGATLTLSREFANGWRMGGFATLTNVSAADFGEGSFDKGIYVHIPTNWFLGRPSRSQRNLVIRPIQRDGGARLAVEGRLYETLRDYDAARITADWGRVWK</sequence>
<keyword evidence="3" id="KW-1185">Reference proteome</keyword>
<dbReference type="Pfam" id="PF06082">
    <property type="entry name" value="YjbH"/>
    <property type="match status" value="1"/>
</dbReference>
<dbReference type="RefSeq" id="WP_168773660.1">
    <property type="nucleotide sequence ID" value="NZ_JAABNR010000003.1"/>
</dbReference>
<protein>
    <submittedName>
        <fullName evidence="2">YjbH domain-containing protein</fullName>
    </submittedName>
</protein>
<evidence type="ECO:0000256" key="1">
    <source>
        <dbReference type="SAM" id="SignalP"/>
    </source>
</evidence>
<gene>
    <name evidence="2" type="ORF">GV832_04605</name>
</gene>
<dbReference type="InterPro" id="IPR010344">
    <property type="entry name" value="YbjH"/>
</dbReference>
<keyword evidence="1" id="KW-0732">Signal</keyword>
<name>A0AAE5BV64_9RHOB</name>
<dbReference type="AlphaFoldDB" id="A0AAE5BV64"/>
<comment type="caution">
    <text evidence="2">The sequence shown here is derived from an EMBL/GenBank/DDBJ whole genome shotgun (WGS) entry which is preliminary data.</text>
</comment>
<dbReference type="Proteomes" id="UP001193501">
    <property type="component" value="Unassembled WGS sequence"/>
</dbReference>
<feature type="signal peptide" evidence="1">
    <location>
        <begin position="1"/>
        <end position="21"/>
    </location>
</feature>
<proteinExistence type="predicted"/>